<keyword evidence="2" id="KW-0813">Transport</keyword>
<dbReference type="GO" id="GO:0005524">
    <property type="term" value="F:ATP binding"/>
    <property type="evidence" value="ECO:0007669"/>
    <property type="project" value="UniProtKB-KW"/>
</dbReference>
<dbReference type="InterPro" id="IPR027417">
    <property type="entry name" value="P-loop_NTPase"/>
</dbReference>
<dbReference type="PANTHER" id="PTHR46743:SF2">
    <property type="entry name" value="TEICHOIC ACIDS EXPORT ATP-BINDING PROTEIN TAGH"/>
    <property type="match status" value="1"/>
</dbReference>
<feature type="domain" description="ABC transporter" evidence="5">
    <location>
        <begin position="33"/>
        <end position="252"/>
    </location>
</feature>
<dbReference type="Proteomes" id="UP000305654">
    <property type="component" value="Unassembled WGS sequence"/>
</dbReference>
<reference evidence="6 7" key="1">
    <citation type="submission" date="2019-05" db="EMBL/GenBank/DDBJ databases">
        <authorList>
            <person name="Pankratov T."/>
            <person name="Grouzdev D."/>
        </authorList>
    </citation>
    <scope>NUCLEOTIDE SEQUENCE [LARGE SCALE GENOMIC DNA]</scope>
    <source>
        <strain evidence="6 7">KEBCLARHB70R</strain>
    </source>
</reference>
<evidence type="ECO:0000256" key="2">
    <source>
        <dbReference type="ARBA" id="ARBA00022448"/>
    </source>
</evidence>
<name>A0A5R9J967_9PROT</name>
<keyword evidence="3" id="KW-0547">Nucleotide-binding</keyword>
<dbReference type="GO" id="GO:0016020">
    <property type="term" value="C:membrane"/>
    <property type="evidence" value="ECO:0007669"/>
    <property type="project" value="InterPro"/>
</dbReference>
<dbReference type="PROSITE" id="PS00211">
    <property type="entry name" value="ABC_TRANSPORTER_1"/>
    <property type="match status" value="1"/>
</dbReference>
<sequence length="258" mass="27746">MAGVTVQDLHIAFPLYHASARSLKRAVAAATSNRLREDAQHRVVVNALRGVSFTLQPGDRLGLVGGNGAGKTTLLRALAGIYEPIAGHVVIRGALHTLLDTGLGMNMDLTGRENIGLRGLYAGLERAAIALLEDDVQAFAELGGFLDMPVRTYSSGMLVRLGFALATAIDPQVLLMDEWFLAGDSGFMAKARQRLEALVRKAEILVLSTHNPEVIASWCNRVLWLEQGTVRMDGAPIEVLEAYLGHPVEATEDLLLSA</sequence>
<dbReference type="InterPro" id="IPR050683">
    <property type="entry name" value="Bact_Polysacc_Export_ATP-bd"/>
</dbReference>
<comment type="similarity">
    <text evidence="1">Belongs to the ABC transporter superfamily.</text>
</comment>
<dbReference type="RefSeq" id="WP_138325619.1">
    <property type="nucleotide sequence ID" value="NZ_VCDI01000002.1"/>
</dbReference>
<evidence type="ECO:0000313" key="7">
    <source>
        <dbReference type="Proteomes" id="UP000305654"/>
    </source>
</evidence>
<evidence type="ECO:0000259" key="5">
    <source>
        <dbReference type="PROSITE" id="PS50893"/>
    </source>
</evidence>
<gene>
    <name evidence="6" type="ORF">FE263_09225</name>
</gene>
<organism evidence="6 7">
    <name type="scientific">Lichenicoccus roseus</name>
    <dbReference type="NCBI Taxonomy" id="2683649"/>
    <lineage>
        <taxon>Bacteria</taxon>
        <taxon>Pseudomonadati</taxon>
        <taxon>Pseudomonadota</taxon>
        <taxon>Alphaproteobacteria</taxon>
        <taxon>Acetobacterales</taxon>
        <taxon>Acetobacteraceae</taxon>
        <taxon>Lichenicoccus</taxon>
    </lineage>
</organism>
<dbReference type="OrthoDB" id="9778870at2"/>
<dbReference type="EMBL" id="VCDI01000002">
    <property type="protein sequence ID" value="TLU73539.1"/>
    <property type="molecule type" value="Genomic_DNA"/>
</dbReference>
<dbReference type="AlphaFoldDB" id="A0A5R9J967"/>
<dbReference type="Pfam" id="PF00005">
    <property type="entry name" value="ABC_tran"/>
    <property type="match status" value="1"/>
</dbReference>
<dbReference type="GO" id="GO:0140359">
    <property type="term" value="F:ABC-type transporter activity"/>
    <property type="evidence" value="ECO:0007669"/>
    <property type="project" value="InterPro"/>
</dbReference>
<dbReference type="InterPro" id="IPR015860">
    <property type="entry name" value="ABC_transpr_TagH-like"/>
</dbReference>
<dbReference type="InterPro" id="IPR017871">
    <property type="entry name" value="ABC_transporter-like_CS"/>
</dbReference>
<keyword evidence="7" id="KW-1185">Reference proteome</keyword>
<dbReference type="PRINTS" id="PR01868">
    <property type="entry name" value="ABCEFAMILY"/>
</dbReference>
<proteinExistence type="inferred from homology"/>
<dbReference type="SUPFAM" id="SSF52540">
    <property type="entry name" value="P-loop containing nucleoside triphosphate hydrolases"/>
    <property type="match status" value="1"/>
</dbReference>
<dbReference type="InterPro" id="IPR003593">
    <property type="entry name" value="AAA+_ATPase"/>
</dbReference>
<evidence type="ECO:0000313" key="6">
    <source>
        <dbReference type="EMBL" id="TLU73539.1"/>
    </source>
</evidence>
<dbReference type="Gene3D" id="3.40.50.300">
    <property type="entry name" value="P-loop containing nucleotide triphosphate hydrolases"/>
    <property type="match status" value="1"/>
</dbReference>
<evidence type="ECO:0000256" key="4">
    <source>
        <dbReference type="ARBA" id="ARBA00022840"/>
    </source>
</evidence>
<dbReference type="GO" id="GO:0016887">
    <property type="term" value="F:ATP hydrolysis activity"/>
    <property type="evidence" value="ECO:0007669"/>
    <property type="project" value="InterPro"/>
</dbReference>
<evidence type="ECO:0000256" key="3">
    <source>
        <dbReference type="ARBA" id="ARBA00022741"/>
    </source>
</evidence>
<dbReference type="InterPro" id="IPR003439">
    <property type="entry name" value="ABC_transporter-like_ATP-bd"/>
</dbReference>
<dbReference type="PROSITE" id="PS50893">
    <property type="entry name" value="ABC_TRANSPORTER_2"/>
    <property type="match status" value="1"/>
</dbReference>
<protein>
    <submittedName>
        <fullName evidence="6">ABC transporter ATP-binding protein</fullName>
    </submittedName>
</protein>
<keyword evidence="4 6" id="KW-0067">ATP-binding</keyword>
<accession>A0A5R9J967</accession>
<dbReference type="PANTHER" id="PTHR46743">
    <property type="entry name" value="TEICHOIC ACIDS EXPORT ATP-BINDING PROTEIN TAGH"/>
    <property type="match status" value="1"/>
</dbReference>
<evidence type="ECO:0000256" key="1">
    <source>
        <dbReference type="ARBA" id="ARBA00005417"/>
    </source>
</evidence>
<dbReference type="SMART" id="SM00382">
    <property type="entry name" value="AAA"/>
    <property type="match status" value="1"/>
</dbReference>
<dbReference type="CDD" id="cd03220">
    <property type="entry name" value="ABC_KpsT_Wzt"/>
    <property type="match status" value="1"/>
</dbReference>
<dbReference type="InterPro" id="IPR013283">
    <property type="entry name" value="RLI1"/>
</dbReference>
<comment type="caution">
    <text evidence="6">The sequence shown here is derived from an EMBL/GenBank/DDBJ whole genome shotgun (WGS) entry which is preliminary data.</text>
</comment>